<keyword evidence="3" id="KW-0449">Lipoprotein</keyword>
<dbReference type="EMBL" id="LZYB01000007">
    <property type="protein sequence ID" value="OBV10180.1"/>
    <property type="molecule type" value="Genomic_DNA"/>
</dbReference>
<comment type="caution">
    <text evidence="3">The sequence shown here is derived from an EMBL/GenBank/DDBJ whole genome shotgun (WGS) entry which is preliminary data.</text>
</comment>
<dbReference type="Gene3D" id="3.30.160.670">
    <property type="match status" value="1"/>
</dbReference>
<dbReference type="STRING" id="1300349.I603_2498"/>
<dbReference type="PATRIC" id="fig|1300349.4.peg.2488"/>
<dbReference type="Pfam" id="PF13590">
    <property type="entry name" value="DUF4136"/>
    <property type="match status" value="1"/>
</dbReference>
<feature type="domain" description="DUF4136" evidence="2">
    <location>
        <begin position="27"/>
        <end position="194"/>
    </location>
</feature>
<evidence type="ECO:0000313" key="3">
    <source>
        <dbReference type="EMBL" id="OBV10180.1"/>
    </source>
</evidence>
<dbReference type="InterPro" id="IPR025411">
    <property type="entry name" value="DUF4136"/>
</dbReference>
<feature type="signal peptide" evidence="1">
    <location>
        <begin position="1"/>
        <end position="21"/>
    </location>
</feature>
<dbReference type="PROSITE" id="PS51257">
    <property type="entry name" value="PROKAR_LIPOPROTEIN"/>
    <property type="match status" value="1"/>
</dbReference>
<evidence type="ECO:0000259" key="2">
    <source>
        <dbReference type="Pfam" id="PF13590"/>
    </source>
</evidence>
<evidence type="ECO:0000256" key="1">
    <source>
        <dbReference type="SAM" id="SignalP"/>
    </source>
</evidence>
<keyword evidence="1" id="KW-0732">Signal</keyword>
<sequence length="195" mass="21447">MKPIKLALAAAVLALSLSACSTTGRIVTDFDREQNFAAYQTFAWADESPMAVFGGRIIPPTIEPRVARAIKAALEAKGYRYLDDVAKADFAVSFTIGTRDGTDIVETPDYFWANRTNWRWGLGYYPMLLAPVPMTRTEVREYTEGTLAIDIYDVQRRAPVWHGAATKTLSRAQLRGEPGDVEGAVNTILTGFPPG</sequence>
<gene>
    <name evidence="3" type="ORF">I603_2498</name>
</gene>
<keyword evidence="4" id="KW-1185">Reference proteome</keyword>
<organism evidence="3 4">
    <name type="scientific">Erythrobacter dokdonensis DSW-74</name>
    <dbReference type="NCBI Taxonomy" id="1300349"/>
    <lineage>
        <taxon>Bacteria</taxon>
        <taxon>Pseudomonadati</taxon>
        <taxon>Pseudomonadota</taxon>
        <taxon>Alphaproteobacteria</taxon>
        <taxon>Sphingomonadales</taxon>
        <taxon>Erythrobacteraceae</taxon>
        <taxon>Erythrobacter/Porphyrobacter group</taxon>
        <taxon>Erythrobacter</taxon>
    </lineage>
</organism>
<protein>
    <submittedName>
        <fullName evidence="3">Lipoprotein</fullName>
    </submittedName>
</protein>
<dbReference type="RefSeq" id="WP_068865538.1">
    <property type="nucleotide sequence ID" value="NZ_LZYB01000007.1"/>
</dbReference>
<dbReference type="AlphaFoldDB" id="A0A1A7BG36"/>
<accession>A0A1A7BG36</accession>
<dbReference type="Proteomes" id="UP000092484">
    <property type="component" value="Unassembled WGS sequence"/>
</dbReference>
<feature type="chain" id="PRO_5008354964" evidence="1">
    <location>
        <begin position="22"/>
        <end position="195"/>
    </location>
</feature>
<proteinExistence type="predicted"/>
<evidence type="ECO:0000313" key="4">
    <source>
        <dbReference type="Proteomes" id="UP000092484"/>
    </source>
</evidence>
<reference evidence="3 4" key="1">
    <citation type="submission" date="2016-06" db="EMBL/GenBank/DDBJ databases">
        <title>Genome sequence of Porphyrobacter dokdonensis DSW-74.</title>
        <authorList>
            <person name="Kim J.F."/>
            <person name="Song J.Y."/>
        </authorList>
    </citation>
    <scope>NUCLEOTIDE SEQUENCE [LARGE SCALE GENOMIC DNA]</scope>
    <source>
        <strain evidence="3 4">DSW-74</strain>
    </source>
</reference>
<name>A0A1A7BG36_9SPHN</name>